<keyword evidence="6" id="KW-1185">Reference proteome</keyword>
<dbReference type="PANTHER" id="PTHR40980">
    <property type="entry name" value="PLUG DOMAIN-CONTAINING PROTEIN"/>
    <property type="match status" value="1"/>
</dbReference>
<dbReference type="PANTHER" id="PTHR40980:SF4">
    <property type="entry name" value="TONB-DEPENDENT RECEPTOR-LIKE BETA-BARREL DOMAIN-CONTAINING PROTEIN"/>
    <property type="match status" value="1"/>
</dbReference>
<dbReference type="EMBL" id="FONY01000029">
    <property type="protein sequence ID" value="SFF37786.1"/>
    <property type="molecule type" value="Genomic_DNA"/>
</dbReference>
<dbReference type="InterPro" id="IPR041700">
    <property type="entry name" value="OMP_b-brl_3"/>
</dbReference>
<name>A0A1I2IAA2_9BACT</name>
<gene>
    <name evidence="5" type="ORF">SAMN04488541_102923</name>
</gene>
<organism evidence="5 6">
    <name type="scientific">Thermoflexibacter ruber</name>
    <dbReference type="NCBI Taxonomy" id="1003"/>
    <lineage>
        <taxon>Bacteria</taxon>
        <taxon>Pseudomonadati</taxon>
        <taxon>Bacteroidota</taxon>
        <taxon>Cytophagia</taxon>
        <taxon>Cytophagales</taxon>
        <taxon>Thermoflexibacteraceae</taxon>
        <taxon>Thermoflexibacter</taxon>
    </lineage>
</organism>
<evidence type="ECO:0000256" key="3">
    <source>
        <dbReference type="ARBA" id="ARBA00023237"/>
    </source>
</evidence>
<dbReference type="SUPFAM" id="SSF49478">
    <property type="entry name" value="Cna protein B-type domain"/>
    <property type="match status" value="1"/>
</dbReference>
<dbReference type="OrthoDB" id="972646at2"/>
<keyword evidence="3" id="KW-0998">Cell outer membrane</keyword>
<dbReference type="GO" id="GO:0009279">
    <property type="term" value="C:cell outer membrane"/>
    <property type="evidence" value="ECO:0007669"/>
    <property type="project" value="UniProtKB-SubCell"/>
</dbReference>
<dbReference type="AlphaFoldDB" id="A0A1I2IAA2"/>
<dbReference type="Gene3D" id="2.40.170.20">
    <property type="entry name" value="TonB-dependent receptor, beta-barrel domain"/>
    <property type="match status" value="1"/>
</dbReference>
<dbReference type="Pfam" id="PF13715">
    <property type="entry name" value="CarbopepD_reg_2"/>
    <property type="match status" value="1"/>
</dbReference>
<sequence length="806" mass="91651">MQRFFYYLIFIFCLIAYSFQGFSQSKIQGIVQTNSEALPFANVLLLNQNDSTLLKGTVSNEVGKFALENVKRGSYLLSIRMIGYEAFFRQIELKVENLDLGILQMSPLSKELKAVMVTAQKPLYEQQIDRLVINIESSLTLAGGTALEVLERSPGVIVNQQSNTLGLNGKNGVILMINGKINRLPMEAVIQLLKGMNAANIEKIELISNPPAKYDAEGNAGMINLVLKKGIEEGMNGSFSLTGGYSRGEKAGADLNLNYRKGKLNIFGAYSFNRNHTAQEVNGSRKLDYQEQTIETHTNNVRDPRINLHNASLGFDYAISPKTVIGGLISGYSSKWQIDALADIQLRKSREADTLISMSNSEINHWQHLSGNLNLNHQIDSTQSINFDVDYLYYHDNNPTDYQADYHNEQGSMIRTDFFRSRKVTPIRMTVGKIDYTKNFGKTRLEIGAKASLYRFTNDISVENLQNNFWRIDPSLSGKYQLEEDILAAYSSIQVQINATTKLNGGLRYEHTRTQMDLVEVGNILDRNYGNLFPSLFLSKDINKNNSLQFAFSRRITRPTFRDLAPFMIFADPYSFLSGNPALLPTLTYSFKTEYRHKDLIFALQYSHDTNVIAPFQSHINPATNRMLGYAVNLKSQDTYSLVLALPVSIAKWWSMQNNGTFNQQYLMVDYLEKPVEIVQFNFQLNSIQNFRLSESFSLEMSGIYNSGGFWGANILKPFGTLNLGLQKKLNKDKGTLSFTITDVFWTNNWHFRTYIPEQNLDVKTDLIFSEPRLCRLTYSRNFGNNKVKKARNRNTGAEEDRRRMN</sequence>
<evidence type="ECO:0000313" key="6">
    <source>
        <dbReference type="Proteomes" id="UP000199513"/>
    </source>
</evidence>
<dbReference type="Proteomes" id="UP000199513">
    <property type="component" value="Unassembled WGS sequence"/>
</dbReference>
<reference evidence="6" key="1">
    <citation type="submission" date="2016-10" db="EMBL/GenBank/DDBJ databases">
        <authorList>
            <person name="Varghese N."/>
            <person name="Submissions S."/>
        </authorList>
    </citation>
    <scope>NUCLEOTIDE SEQUENCE [LARGE SCALE GENOMIC DNA]</scope>
    <source>
        <strain>GEY</strain>
        <strain evidence="6">DSM 9560</strain>
    </source>
</reference>
<comment type="subcellular location">
    <subcellularLocation>
        <location evidence="1">Cell outer membrane</location>
    </subcellularLocation>
</comment>
<evidence type="ECO:0000313" key="5">
    <source>
        <dbReference type="EMBL" id="SFF37786.1"/>
    </source>
</evidence>
<feature type="domain" description="Outer membrane protein beta-barrel" evidence="4">
    <location>
        <begin position="380"/>
        <end position="762"/>
    </location>
</feature>
<dbReference type="SUPFAM" id="SSF56935">
    <property type="entry name" value="Porins"/>
    <property type="match status" value="1"/>
</dbReference>
<dbReference type="RefSeq" id="WP_091548281.1">
    <property type="nucleotide sequence ID" value="NZ_FONY01000029.1"/>
</dbReference>
<protein>
    <submittedName>
        <fullName evidence="5">CarboxypepD_reg-like domain-containing protein</fullName>
    </submittedName>
</protein>
<evidence type="ECO:0000256" key="2">
    <source>
        <dbReference type="ARBA" id="ARBA00023136"/>
    </source>
</evidence>
<proteinExistence type="predicted"/>
<dbReference type="STRING" id="1003.SAMN04488541_102923"/>
<keyword evidence="2" id="KW-0472">Membrane</keyword>
<evidence type="ECO:0000256" key="1">
    <source>
        <dbReference type="ARBA" id="ARBA00004442"/>
    </source>
</evidence>
<dbReference type="Pfam" id="PF14905">
    <property type="entry name" value="OMP_b-brl_3"/>
    <property type="match status" value="1"/>
</dbReference>
<accession>A0A1I2IAA2</accession>
<evidence type="ECO:0000259" key="4">
    <source>
        <dbReference type="Pfam" id="PF14905"/>
    </source>
</evidence>
<dbReference type="InterPro" id="IPR036942">
    <property type="entry name" value="Beta-barrel_TonB_sf"/>
</dbReference>